<dbReference type="SUPFAM" id="SSF56281">
    <property type="entry name" value="Metallo-hydrolase/oxidoreductase"/>
    <property type="match status" value="1"/>
</dbReference>
<reference evidence="3 4" key="1">
    <citation type="submission" date="2018-07" db="EMBL/GenBank/DDBJ databases">
        <title>Genomic Encyclopedia of Type Strains, Phase IV (KMG-IV): sequencing the most valuable type-strain genomes for metagenomic binning, comparative biology and taxonomic classification.</title>
        <authorList>
            <person name="Goeker M."/>
        </authorList>
    </citation>
    <scope>NUCLEOTIDE SEQUENCE [LARGE SCALE GENOMIC DNA]</scope>
    <source>
        <strain evidence="3 4">DSM 16500</strain>
    </source>
</reference>
<name>A0A370GJJ2_9COXI</name>
<dbReference type="EMBL" id="QQAX01000016">
    <property type="protein sequence ID" value="RDI42103.1"/>
    <property type="molecule type" value="Genomic_DNA"/>
</dbReference>
<dbReference type="Pfam" id="PF00753">
    <property type="entry name" value="Lactamase_B"/>
    <property type="match status" value="1"/>
</dbReference>
<feature type="domain" description="Metallo-beta-lactamase" evidence="2">
    <location>
        <begin position="48"/>
        <end position="239"/>
    </location>
</feature>
<dbReference type="Proteomes" id="UP000254720">
    <property type="component" value="Unassembled WGS sequence"/>
</dbReference>
<dbReference type="RefSeq" id="WP_114834780.1">
    <property type="nucleotide sequence ID" value="NZ_LR699115.1"/>
</dbReference>
<sequence>MRLKNIYNFLLLIISLCLTGLSQANPDWFKPFPPFRIAGNLYYVGSKDLASYLIVTSQGNILINSDYDINVPMIRKSIEKLGFKFSDTKILLISQAHSDHAAGSALIKEQTGAKYMVMEGDASVAQTGGKTDFLFGNDPTQFYRETTVDRVLHDGERVKLGDTTLVAHLTPGHTKGCTTWTMKVHEKGKIFNVVIVGGVSINPGTKLVNNAAYPGIVHDYERMWQVSKSLPCDIFLGAHGIYFGLLEKYSLMKKGVKNPFVDPNGYQKFIAQKEQDFQRELAKQEAQK</sequence>
<evidence type="ECO:0000313" key="3">
    <source>
        <dbReference type="EMBL" id="RDI42103.1"/>
    </source>
</evidence>
<dbReference type="InterPro" id="IPR050855">
    <property type="entry name" value="NDM-1-like"/>
</dbReference>
<keyword evidence="4" id="KW-1185">Reference proteome</keyword>
<evidence type="ECO:0000313" key="4">
    <source>
        <dbReference type="Proteomes" id="UP000254720"/>
    </source>
</evidence>
<dbReference type="InterPro" id="IPR036866">
    <property type="entry name" value="RibonucZ/Hydroxyglut_hydro"/>
</dbReference>
<protein>
    <submittedName>
        <fullName evidence="3">Metallo-beta-lactamase class B</fullName>
    </submittedName>
</protein>
<feature type="chain" id="PRO_5016629506" evidence="1">
    <location>
        <begin position="25"/>
        <end position="288"/>
    </location>
</feature>
<dbReference type="PANTHER" id="PTHR42951:SF17">
    <property type="entry name" value="METALLO-BETA-LACTAMASE DOMAIN-CONTAINING PROTEIN"/>
    <property type="match status" value="1"/>
</dbReference>
<dbReference type="Gene3D" id="3.60.15.10">
    <property type="entry name" value="Ribonuclease Z/Hydroxyacylglutathione hydrolase-like"/>
    <property type="match status" value="1"/>
</dbReference>
<dbReference type="NCBIfam" id="NF012229">
    <property type="entry name" value="bla_class_B_core"/>
    <property type="match status" value="1"/>
</dbReference>
<dbReference type="OrthoDB" id="9773738at2"/>
<proteinExistence type="predicted"/>
<accession>A0A370GJJ2</accession>
<dbReference type="InterPro" id="IPR001279">
    <property type="entry name" value="Metallo-B-lactamas"/>
</dbReference>
<dbReference type="SMART" id="SM00849">
    <property type="entry name" value="Lactamase_B"/>
    <property type="match status" value="1"/>
</dbReference>
<gene>
    <name evidence="3" type="ORF">C8D86_11657</name>
</gene>
<feature type="signal peptide" evidence="1">
    <location>
        <begin position="1"/>
        <end position="24"/>
    </location>
</feature>
<comment type="caution">
    <text evidence="3">The sequence shown here is derived from an EMBL/GenBank/DDBJ whole genome shotgun (WGS) entry which is preliminary data.</text>
</comment>
<dbReference type="AlphaFoldDB" id="A0A370GJJ2"/>
<evidence type="ECO:0000259" key="2">
    <source>
        <dbReference type="SMART" id="SM00849"/>
    </source>
</evidence>
<evidence type="ECO:0000256" key="1">
    <source>
        <dbReference type="SAM" id="SignalP"/>
    </source>
</evidence>
<dbReference type="NCBIfam" id="NF033105">
    <property type="entry name" value="bla_subclass_B3"/>
    <property type="match status" value="1"/>
</dbReference>
<dbReference type="PANTHER" id="PTHR42951">
    <property type="entry name" value="METALLO-BETA-LACTAMASE DOMAIN-CONTAINING"/>
    <property type="match status" value="1"/>
</dbReference>
<keyword evidence="1" id="KW-0732">Signal</keyword>
<organism evidence="3 4">
    <name type="scientific">Aquicella lusitana</name>
    <dbReference type="NCBI Taxonomy" id="254246"/>
    <lineage>
        <taxon>Bacteria</taxon>
        <taxon>Pseudomonadati</taxon>
        <taxon>Pseudomonadota</taxon>
        <taxon>Gammaproteobacteria</taxon>
        <taxon>Legionellales</taxon>
        <taxon>Coxiellaceae</taxon>
        <taxon>Aquicella</taxon>
    </lineage>
</organism>